<evidence type="ECO:0000256" key="1">
    <source>
        <dbReference type="ARBA" id="ARBA00022737"/>
    </source>
</evidence>
<evidence type="ECO:0000313" key="4">
    <source>
        <dbReference type="Proteomes" id="UP000053477"/>
    </source>
</evidence>
<name>A0A0H2RM01_9AGAM</name>
<protein>
    <recommendedName>
        <fullName evidence="2">Nephrocystin 3-like N-terminal domain-containing protein</fullName>
    </recommendedName>
</protein>
<keyword evidence="1" id="KW-0677">Repeat</keyword>
<feature type="domain" description="Nephrocystin 3-like N-terminal" evidence="2">
    <location>
        <begin position="352"/>
        <end position="517"/>
    </location>
</feature>
<dbReference type="Gene3D" id="3.40.50.300">
    <property type="entry name" value="P-loop containing nucleotide triphosphate hydrolases"/>
    <property type="match status" value="2"/>
</dbReference>
<dbReference type="Pfam" id="PF24883">
    <property type="entry name" value="NPHP3_N"/>
    <property type="match status" value="2"/>
</dbReference>
<accession>A0A0H2RM01</accession>
<feature type="domain" description="Nephrocystin 3-like N-terminal" evidence="2">
    <location>
        <begin position="971"/>
        <end position="1112"/>
    </location>
</feature>
<dbReference type="SUPFAM" id="SSF52540">
    <property type="entry name" value="P-loop containing nucleoside triphosphate hydrolases"/>
    <property type="match status" value="2"/>
</dbReference>
<organism evidence="3 4">
    <name type="scientific">Schizopora paradoxa</name>
    <dbReference type="NCBI Taxonomy" id="27342"/>
    <lineage>
        <taxon>Eukaryota</taxon>
        <taxon>Fungi</taxon>
        <taxon>Dikarya</taxon>
        <taxon>Basidiomycota</taxon>
        <taxon>Agaricomycotina</taxon>
        <taxon>Agaricomycetes</taxon>
        <taxon>Hymenochaetales</taxon>
        <taxon>Schizoporaceae</taxon>
        <taxon>Schizopora</taxon>
    </lineage>
</organism>
<dbReference type="EMBL" id="KQ086025">
    <property type="protein sequence ID" value="KLO10473.1"/>
    <property type="molecule type" value="Genomic_DNA"/>
</dbReference>
<dbReference type="InterPro" id="IPR027417">
    <property type="entry name" value="P-loop_NTPase"/>
</dbReference>
<dbReference type="PANTHER" id="PTHR10039">
    <property type="entry name" value="AMELOGENIN"/>
    <property type="match status" value="1"/>
</dbReference>
<dbReference type="InterPro" id="IPR056884">
    <property type="entry name" value="NPHP3-like_N"/>
</dbReference>
<gene>
    <name evidence="3" type="ORF">SCHPADRAFT_942803</name>
</gene>
<dbReference type="OrthoDB" id="163438at2759"/>
<reference evidence="3 4" key="1">
    <citation type="submission" date="2015-04" db="EMBL/GenBank/DDBJ databases">
        <title>Complete genome sequence of Schizopora paradoxa KUC8140, a cosmopolitan wood degrader in East Asia.</title>
        <authorList>
            <consortium name="DOE Joint Genome Institute"/>
            <person name="Min B."/>
            <person name="Park H."/>
            <person name="Jang Y."/>
            <person name="Kim J.-J."/>
            <person name="Kim K.H."/>
            <person name="Pangilinan J."/>
            <person name="Lipzen A."/>
            <person name="Riley R."/>
            <person name="Grigoriev I.V."/>
            <person name="Spatafora J.W."/>
            <person name="Choi I.-G."/>
        </authorList>
    </citation>
    <scope>NUCLEOTIDE SEQUENCE [LARGE SCALE GENOMIC DNA]</scope>
    <source>
        <strain evidence="3 4">KUC8140</strain>
    </source>
</reference>
<dbReference type="PANTHER" id="PTHR10039:SF17">
    <property type="entry name" value="FUNGAL STAND N-TERMINAL GOODBYE DOMAIN-CONTAINING PROTEIN-RELATED"/>
    <property type="match status" value="1"/>
</dbReference>
<dbReference type="InParanoid" id="A0A0H2RM01"/>
<sequence length="1387" mass="157707">MSNLENLLKVYSNKRYVTIHSVEFPSNGGAKKPKSVFILIGDKEVKTKSDKKDKSTWILPERTIAFDDEKLHIQLRLSSSSRSQIELLTWEPEQTEELAVSEIVSFLGSKDPTESHKYPKRSNYGAISFQVSLQSLFEDMGNCADAALKLVDDNDKAKDELSRLDVKTMKSVLGCLSDNVDAINIVTNSLKSVSKIHPIAQAVTSVVLLPLQLMKNEHIFTGRVKALVENMKETLERLNMVQNIEDFQYARDILRSMMRDYLRFQIYVCKFKKMSGAVRLLRVQAGTRELDGFERKFKENGEKLRDMVMIESAGDTKQVLSIQEEDRLRRLLDPTVTSRPRECHDGTREGVLQRIEDWIDNSNEKNTLWISGAPGVGKSALSSSTVKLLETRWRNNHTNPFAVFFINRQTSRDPRPIWRTVAHRLALSFPNYRMQLLDTLREDTKCDGVKKQFWDLIKTPLGKIYQNCHNSEVVPIVVVDALDECLSEADDESVELLDTISDWKYLPRLCKLIVFSRRESIIVRRLEADGVSDQIVLPSGQGVTGDSEASRDIQRFLEAGFDKISRDHGIIGGAWPEAEELDQLVGYASGLFIVPTTVIKYVSGLKGDPVSRLRNVLGHMHRWENSSRAFDPIKALYAQILVDTYSSLENDDERESMLLVLAFLVFQQKPLPREELVHLLAPTTSQSLITSAINNLMPVIAEGYGIQCNHKTFIDIFDSEKPELLPISSENNNGEAWIREKAYQERFDASRDKLSPQLKRAAQHLRLANACLHALNAELHFEFPSPCKEAEAVIRKTDDNPPFLRHASKYWEKHCEFAGKESNEIPLHPYRRVLDWMESFNLIDKEEKISESGPQKDFKTRLEMYRKALREDFVRADGDAVRSQLPRHKADPDLQNRLVNPSMRPESEVCKANSPEIQDADLIELEQLRVLAPISQSLPNKCHEGTRVSTLNKIKKWIKDSVPANPNIYNINILWISGGLGRGKTAIASSVVAILNSTEFSDVIHAHYFISRGVDDDPRLVWRTIACQLALSSPAYRVLLLESGVLTTDTKDLDVKNLFEALIKTPLSRLGIPIVVVIDALDECDYNSQEKLLETVADWKSLPSSCRLVITSKEDTNIAEELNGSCHINLESSVELKERLDDIRFLFVDAFEKVEPEGWPEDGKINELVKHAKGSFLWATTVISFVVDCRGGDPRSRLEDILRAFKYYRGNPINLLCAHILMHAYSHLETDDEHESMFLVLAFLAFRKAPLSRRELGELLMYDISIILVNFSPILKIGAPNEVCEFTNPYYKRVIRSLGDRPLPDYAESFVRGLSPSKQNLRLTHTCLRFLRMSLAAQVDERQISLSPHRSVTTTCAEDADPVNISNALKYACLYWIYHMNNIGRFD</sequence>
<proteinExistence type="predicted"/>
<keyword evidence="4" id="KW-1185">Reference proteome</keyword>
<dbReference type="Proteomes" id="UP000053477">
    <property type="component" value="Unassembled WGS sequence"/>
</dbReference>
<evidence type="ECO:0000313" key="3">
    <source>
        <dbReference type="EMBL" id="KLO10473.1"/>
    </source>
</evidence>
<evidence type="ECO:0000259" key="2">
    <source>
        <dbReference type="Pfam" id="PF24883"/>
    </source>
</evidence>